<reference evidence="2" key="1">
    <citation type="submission" date="2020-05" db="EMBL/GenBank/DDBJ databases">
        <title>Phylogenomic resolution of chytrid fungi.</title>
        <authorList>
            <person name="Stajich J.E."/>
            <person name="Amses K."/>
            <person name="Simmons R."/>
            <person name="Seto K."/>
            <person name="Myers J."/>
            <person name="Bonds A."/>
            <person name="Quandt C.A."/>
            <person name="Barry K."/>
            <person name="Liu P."/>
            <person name="Grigoriev I."/>
            <person name="Longcore J.E."/>
            <person name="James T.Y."/>
        </authorList>
    </citation>
    <scope>NUCLEOTIDE SEQUENCE</scope>
    <source>
        <strain evidence="2">JEL0513</strain>
    </source>
</reference>
<protein>
    <submittedName>
        <fullName evidence="2">Tetratricopeptide repeat protein 16</fullName>
    </submittedName>
</protein>
<keyword evidence="1" id="KW-0802">TPR repeat</keyword>
<comment type="caution">
    <text evidence="2">The sequence shown here is derived from an EMBL/GenBank/DDBJ whole genome shotgun (WGS) entry which is preliminary data.</text>
</comment>
<dbReference type="SUPFAM" id="SSF48452">
    <property type="entry name" value="TPR-like"/>
    <property type="match status" value="1"/>
</dbReference>
<dbReference type="InterPro" id="IPR011990">
    <property type="entry name" value="TPR-like_helical_dom_sf"/>
</dbReference>
<evidence type="ECO:0000256" key="1">
    <source>
        <dbReference type="PROSITE-ProRule" id="PRU00339"/>
    </source>
</evidence>
<feature type="repeat" description="TPR" evidence="1">
    <location>
        <begin position="420"/>
        <end position="453"/>
    </location>
</feature>
<proteinExistence type="predicted"/>
<sequence length="514" mass="58407">MSPPIRESPLKRESSGSKIVQERIFELNNAALEKLYSSEFPCSEAICVAIALFSRAIFLSKNEPILYINRAEAYLLVNDFESAIANLKKAKLLLPRISTEQSVEAAPKNSSAACWRPISVKQNIKLQDADDLFYNPLNFEARDLGIYRASAYLRMAITFIGLGKSDEALELLYKLTEHDPKNADLYILRAKLYSEIGAVDLVAMDLNRVITVAKQPTHPELKQLMEYTIWTSIRYKNKASAQILNGQFDLAIFYLNHALELDPTDWITLLKRGVVFSEIGHFDSAIADLTLILEIEERDKSRDVEVKSYIGSVYNKLGVENYLAQNFELALQGLNMALQYTSNEPIIFKNLADCHLAMNNEQQAEKSLTEAFHLDSQDKEIRAKLSNIYFRRGESLIYSGHYPYGLIELSKAIDLTPSVPEYLFERGRVHTLTEQLDLARDDLANALKLNPKHQEARAMLDRLTRGIPFDGLKPFPPQKKLVKGTFDTSGDYRTQKECKLPLKVLTERYPKPTK</sequence>
<dbReference type="PANTHER" id="PTHR45153">
    <property type="entry name" value="TETRATRICOPEPTIDE REPEAT PROTEIN 16"/>
    <property type="match status" value="1"/>
</dbReference>
<feature type="repeat" description="TPR" evidence="1">
    <location>
        <begin position="232"/>
        <end position="265"/>
    </location>
</feature>
<dbReference type="EMBL" id="JADGJH010000475">
    <property type="protein sequence ID" value="KAJ3128232.1"/>
    <property type="molecule type" value="Genomic_DNA"/>
</dbReference>
<dbReference type="SMART" id="SM00028">
    <property type="entry name" value="TPR"/>
    <property type="match status" value="9"/>
</dbReference>
<organism evidence="2 3">
    <name type="scientific">Physocladia obscura</name>
    <dbReference type="NCBI Taxonomy" id="109957"/>
    <lineage>
        <taxon>Eukaryota</taxon>
        <taxon>Fungi</taxon>
        <taxon>Fungi incertae sedis</taxon>
        <taxon>Chytridiomycota</taxon>
        <taxon>Chytridiomycota incertae sedis</taxon>
        <taxon>Chytridiomycetes</taxon>
        <taxon>Chytridiales</taxon>
        <taxon>Chytriomycetaceae</taxon>
        <taxon>Physocladia</taxon>
    </lineage>
</organism>
<dbReference type="Proteomes" id="UP001211907">
    <property type="component" value="Unassembled WGS sequence"/>
</dbReference>
<dbReference type="PROSITE" id="PS50005">
    <property type="entry name" value="TPR"/>
    <property type="match status" value="3"/>
</dbReference>
<evidence type="ECO:0000313" key="2">
    <source>
        <dbReference type="EMBL" id="KAJ3128232.1"/>
    </source>
</evidence>
<dbReference type="Pfam" id="PF13174">
    <property type="entry name" value="TPR_6"/>
    <property type="match status" value="1"/>
</dbReference>
<name>A0AAD5T9E1_9FUNG</name>
<dbReference type="Gene3D" id="1.25.40.10">
    <property type="entry name" value="Tetratricopeptide repeat domain"/>
    <property type="match status" value="4"/>
</dbReference>
<dbReference type="InterPro" id="IPR019734">
    <property type="entry name" value="TPR_rpt"/>
</dbReference>
<dbReference type="PANTHER" id="PTHR45153:SF1">
    <property type="entry name" value="TETRATRICOPEPTIDE REPEAT PROTEIN 16"/>
    <property type="match status" value="1"/>
</dbReference>
<dbReference type="AlphaFoldDB" id="A0AAD5T9E1"/>
<evidence type="ECO:0000313" key="3">
    <source>
        <dbReference type="Proteomes" id="UP001211907"/>
    </source>
</evidence>
<gene>
    <name evidence="2" type="primary">TTC16</name>
    <name evidence="2" type="ORF">HK100_009302</name>
</gene>
<feature type="repeat" description="TPR" evidence="1">
    <location>
        <begin position="149"/>
        <end position="182"/>
    </location>
</feature>
<keyword evidence="3" id="KW-1185">Reference proteome</keyword>
<accession>A0AAD5T9E1</accession>
<dbReference type="Pfam" id="PF13181">
    <property type="entry name" value="TPR_8"/>
    <property type="match status" value="1"/>
</dbReference>